<dbReference type="InterPro" id="IPR010206">
    <property type="entry name" value="PolA_pol_I"/>
</dbReference>
<protein>
    <submittedName>
        <fullName evidence="6">Poly(A) polymerase</fullName>
    </submittedName>
</protein>
<dbReference type="InterPro" id="IPR052191">
    <property type="entry name" value="tRNA_ntf/polyA_polymerase_I"/>
</dbReference>
<evidence type="ECO:0000256" key="3">
    <source>
        <dbReference type="RuleBase" id="RU003953"/>
    </source>
</evidence>
<gene>
    <name evidence="6" type="ORF">HMPREF9193_00718</name>
</gene>
<evidence type="ECO:0000259" key="4">
    <source>
        <dbReference type="Pfam" id="PF01743"/>
    </source>
</evidence>
<evidence type="ECO:0000313" key="7">
    <source>
        <dbReference type="Proteomes" id="UP000016649"/>
    </source>
</evidence>
<evidence type="ECO:0000256" key="1">
    <source>
        <dbReference type="ARBA" id="ARBA00022679"/>
    </source>
</evidence>
<dbReference type="Pfam" id="PF01743">
    <property type="entry name" value="PolyA_pol"/>
    <property type="match status" value="1"/>
</dbReference>
<accession>A0ABN0P015</accession>
<sequence length="364" mass="41377">MLFRYTSDKNGKPVKAAVIYTETEHCIKKKDIDPDALQTILRLKSYGYEAYIVGGAVRDLLLQKKPKDFDLVTDATPSHIKKIFRSSYIIGKRFRIVHVFFGPKIFEVTTFRSIAGGTTGNAFGTIDEDVHRRDFTLNALYYDPLKNYIIDYVGGVKDIRMHKLVPVIPLTHIFTEDPVRMIRAVKYAASTGFTMPRTLKHKIQSSVSLLSPVSPSRLTEELIKIISSGCSQVIVKQALDTGLYIYLQPNAAALIYEKKDFAASYFASLAELDALQRTEPEARLGKKLVYLIRDFMGSLTDWKKEIEEKTEAGELYALTWQQCRSFVLPMNPQRSELDYAVRFCLKERGVPVRAPKAKKNKNTK</sequence>
<reference evidence="6 7" key="1">
    <citation type="submission" date="2013-08" db="EMBL/GenBank/DDBJ databases">
        <authorList>
            <person name="Weinstock G."/>
            <person name="Sodergren E."/>
            <person name="Wylie T."/>
            <person name="Fulton L."/>
            <person name="Fulton R."/>
            <person name="Fronick C."/>
            <person name="O'Laughlin M."/>
            <person name="Godfrey J."/>
            <person name="Miner T."/>
            <person name="Herter B."/>
            <person name="Appelbaum E."/>
            <person name="Cordes M."/>
            <person name="Lek S."/>
            <person name="Wollam A."/>
            <person name="Pepin K.H."/>
            <person name="Palsikar V.B."/>
            <person name="Mitreva M."/>
            <person name="Wilson R.K."/>
        </authorList>
    </citation>
    <scope>NUCLEOTIDE SEQUENCE [LARGE SCALE GENOMIC DNA]</scope>
    <source>
        <strain evidence="6 7">ATCC 700332</strain>
    </source>
</reference>
<dbReference type="NCBIfam" id="TIGR01942">
    <property type="entry name" value="pcnB"/>
    <property type="match status" value="1"/>
</dbReference>
<dbReference type="Gene3D" id="1.10.3090.10">
    <property type="entry name" value="cca-adding enzyme, domain 2"/>
    <property type="match status" value="1"/>
</dbReference>
<dbReference type="InterPro" id="IPR002646">
    <property type="entry name" value="PolA_pol_head_dom"/>
</dbReference>
<evidence type="ECO:0000313" key="6">
    <source>
        <dbReference type="EMBL" id="ERJ93629.1"/>
    </source>
</evidence>
<dbReference type="InterPro" id="IPR043519">
    <property type="entry name" value="NT_sf"/>
</dbReference>
<dbReference type="Pfam" id="PF12627">
    <property type="entry name" value="PolyA_pol_RNAbd"/>
    <property type="match status" value="1"/>
</dbReference>
<feature type="domain" description="Poly A polymerase head" evidence="4">
    <location>
        <begin position="50"/>
        <end position="163"/>
    </location>
</feature>
<dbReference type="CDD" id="cd05398">
    <property type="entry name" value="NT_ClassII-CCAase"/>
    <property type="match status" value="1"/>
</dbReference>
<organism evidence="6 7">
    <name type="scientific">Treponema lecithinolyticum ATCC 700332</name>
    <dbReference type="NCBI Taxonomy" id="1321815"/>
    <lineage>
        <taxon>Bacteria</taxon>
        <taxon>Pseudomonadati</taxon>
        <taxon>Spirochaetota</taxon>
        <taxon>Spirochaetia</taxon>
        <taxon>Spirochaetales</taxon>
        <taxon>Treponemataceae</taxon>
        <taxon>Treponema</taxon>
    </lineage>
</organism>
<dbReference type="SUPFAM" id="SSF81891">
    <property type="entry name" value="Poly A polymerase C-terminal region-like"/>
    <property type="match status" value="1"/>
</dbReference>
<feature type="domain" description="tRNA nucleotidyltransferase/poly(A) polymerase RNA and SrmB- binding" evidence="5">
    <location>
        <begin position="192"/>
        <end position="253"/>
    </location>
</feature>
<dbReference type="RefSeq" id="WP_021686942.1">
    <property type="nucleotide sequence ID" value="NZ_KI260564.1"/>
</dbReference>
<evidence type="ECO:0000259" key="5">
    <source>
        <dbReference type="Pfam" id="PF12627"/>
    </source>
</evidence>
<dbReference type="PANTHER" id="PTHR43051">
    <property type="entry name" value="POLYNUCLEOTIDE ADENYLYLTRANSFERASE FAMILY PROTEIN"/>
    <property type="match status" value="1"/>
</dbReference>
<dbReference type="PANTHER" id="PTHR43051:SF1">
    <property type="entry name" value="POLYNUCLEOTIDE ADENYLYLTRANSFERASE FAMILY PROTEIN"/>
    <property type="match status" value="1"/>
</dbReference>
<dbReference type="SUPFAM" id="SSF81301">
    <property type="entry name" value="Nucleotidyltransferase"/>
    <property type="match status" value="1"/>
</dbReference>
<keyword evidence="7" id="KW-1185">Reference proteome</keyword>
<dbReference type="Proteomes" id="UP000016649">
    <property type="component" value="Unassembled WGS sequence"/>
</dbReference>
<comment type="caution">
    <text evidence="6">The sequence shown here is derived from an EMBL/GenBank/DDBJ whole genome shotgun (WGS) entry which is preliminary data.</text>
</comment>
<keyword evidence="3" id="KW-0694">RNA-binding</keyword>
<comment type="similarity">
    <text evidence="3">Belongs to the tRNA nucleotidyltransferase/poly(A) polymerase family.</text>
</comment>
<dbReference type="Gene3D" id="3.30.460.10">
    <property type="entry name" value="Beta Polymerase, domain 2"/>
    <property type="match status" value="1"/>
</dbReference>
<dbReference type="InterPro" id="IPR032828">
    <property type="entry name" value="PolyA_RNA-bd"/>
</dbReference>
<keyword evidence="1 3" id="KW-0808">Transferase</keyword>
<proteinExistence type="inferred from homology"/>
<dbReference type="EMBL" id="AWVH01000023">
    <property type="protein sequence ID" value="ERJ93629.1"/>
    <property type="molecule type" value="Genomic_DNA"/>
</dbReference>
<name>A0ABN0P015_TRELE</name>
<evidence type="ECO:0000256" key="2">
    <source>
        <dbReference type="ARBA" id="ARBA00022741"/>
    </source>
</evidence>
<keyword evidence="2" id="KW-0547">Nucleotide-binding</keyword>